<keyword evidence="2" id="KW-1185">Reference proteome</keyword>
<sequence length="59" mass="7048">MKTLKRQDTSWNEKELKDLMLHIFHRVEDQTVETDQQLMAEVRNGLKPLIHSSNTNNRE</sequence>
<evidence type="ECO:0000313" key="2">
    <source>
        <dbReference type="Proteomes" id="UP000198892"/>
    </source>
</evidence>
<protein>
    <submittedName>
        <fullName evidence="1">Uncharacterized protein</fullName>
    </submittedName>
</protein>
<dbReference type="STRING" id="1884432.SAMN05518683_1199"/>
<dbReference type="Proteomes" id="UP000198892">
    <property type="component" value="Unassembled WGS sequence"/>
</dbReference>
<evidence type="ECO:0000313" key="1">
    <source>
        <dbReference type="EMBL" id="SFQ15211.1"/>
    </source>
</evidence>
<gene>
    <name evidence="1" type="ORF">SAMN05518683_1199</name>
</gene>
<reference evidence="2" key="1">
    <citation type="submission" date="2016-10" db="EMBL/GenBank/DDBJ databases">
        <authorList>
            <person name="Varghese N."/>
            <person name="Submissions S."/>
        </authorList>
    </citation>
    <scope>NUCLEOTIDE SEQUENCE [LARGE SCALE GENOMIC DNA]</scope>
    <source>
        <strain evidence="2">S7</strain>
    </source>
</reference>
<dbReference type="AlphaFoldDB" id="A0A1I5W6D1"/>
<accession>A0A1I5W6D1</accession>
<proteinExistence type="predicted"/>
<organism evidence="1 2">
    <name type="scientific">Salibacterium halotolerans</name>
    <dbReference type="NCBI Taxonomy" id="1884432"/>
    <lineage>
        <taxon>Bacteria</taxon>
        <taxon>Bacillati</taxon>
        <taxon>Bacillota</taxon>
        <taxon>Bacilli</taxon>
        <taxon>Bacillales</taxon>
        <taxon>Bacillaceae</taxon>
    </lineage>
</organism>
<dbReference type="EMBL" id="FOXD01000019">
    <property type="protein sequence ID" value="SFQ15211.1"/>
    <property type="molecule type" value="Genomic_DNA"/>
</dbReference>
<name>A0A1I5W6D1_9BACI</name>